<accession>A0A7I3Z3K5</accession>
<accession>A0A2K1ICF4</accession>
<reference evidence="1 3" key="1">
    <citation type="journal article" date="2008" name="Science">
        <title>The Physcomitrella genome reveals evolutionary insights into the conquest of land by plants.</title>
        <authorList>
            <person name="Rensing S."/>
            <person name="Lang D."/>
            <person name="Zimmer A."/>
            <person name="Terry A."/>
            <person name="Salamov A."/>
            <person name="Shapiro H."/>
            <person name="Nishiyama T."/>
            <person name="Perroud P.-F."/>
            <person name="Lindquist E."/>
            <person name="Kamisugi Y."/>
            <person name="Tanahashi T."/>
            <person name="Sakakibara K."/>
            <person name="Fujita T."/>
            <person name="Oishi K."/>
            <person name="Shin-I T."/>
            <person name="Kuroki Y."/>
            <person name="Toyoda A."/>
            <person name="Suzuki Y."/>
            <person name="Hashimoto A."/>
            <person name="Yamaguchi K."/>
            <person name="Sugano A."/>
            <person name="Kohara Y."/>
            <person name="Fujiyama A."/>
            <person name="Anterola A."/>
            <person name="Aoki S."/>
            <person name="Ashton N."/>
            <person name="Barbazuk W.B."/>
            <person name="Barker E."/>
            <person name="Bennetzen J."/>
            <person name="Bezanilla M."/>
            <person name="Blankenship R."/>
            <person name="Cho S.H."/>
            <person name="Dutcher S."/>
            <person name="Estelle M."/>
            <person name="Fawcett J.A."/>
            <person name="Gundlach H."/>
            <person name="Hanada K."/>
            <person name="Heyl A."/>
            <person name="Hicks K.A."/>
            <person name="Hugh J."/>
            <person name="Lohr M."/>
            <person name="Mayer K."/>
            <person name="Melkozernov A."/>
            <person name="Murata T."/>
            <person name="Nelson D."/>
            <person name="Pils B."/>
            <person name="Prigge M."/>
            <person name="Reiss B."/>
            <person name="Renner T."/>
            <person name="Rombauts S."/>
            <person name="Rushton P."/>
            <person name="Sanderfoot A."/>
            <person name="Schween G."/>
            <person name="Shiu S.-H."/>
            <person name="Stueber K."/>
            <person name="Theodoulou F.L."/>
            <person name="Tu H."/>
            <person name="Van de Peer Y."/>
            <person name="Verrier P.J."/>
            <person name="Waters E."/>
            <person name="Wood A."/>
            <person name="Yang L."/>
            <person name="Cove D."/>
            <person name="Cuming A."/>
            <person name="Hasebe M."/>
            <person name="Lucas S."/>
            <person name="Mishler D.B."/>
            <person name="Reski R."/>
            <person name="Grigoriev I."/>
            <person name="Quatrano R.S."/>
            <person name="Boore J.L."/>
        </authorList>
    </citation>
    <scope>NUCLEOTIDE SEQUENCE [LARGE SCALE GENOMIC DNA]</scope>
    <source>
        <strain evidence="2 3">cv. Gransden 2004</strain>
    </source>
</reference>
<dbReference type="Gramene" id="Pp3c26_8880V3.1">
    <property type="protein sequence ID" value="PAC:32917697.CDS.1"/>
    <property type="gene ID" value="Pp3c26_8880"/>
</dbReference>
<reference evidence="2" key="3">
    <citation type="submission" date="2020-12" db="UniProtKB">
        <authorList>
            <consortium name="EnsemblPlants"/>
        </authorList>
    </citation>
    <scope>IDENTIFICATION</scope>
</reference>
<reference evidence="1 3" key="2">
    <citation type="journal article" date="2018" name="Plant J.">
        <title>The Physcomitrella patens chromosome-scale assembly reveals moss genome structure and evolution.</title>
        <authorList>
            <person name="Lang D."/>
            <person name="Ullrich K.K."/>
            <person name="Murat F."/>
            <person name="Fuchs J."/>
            <person name="Jenkins J."/>
            <person name="Haas F.B."/>
            <person name="Piednoel M."/>
            <person name="Gundlach H."/>
            <person name="Van Bel M."/>
            <person name="Meyberg R."/>
            <person name="Vives C."/>
            <person name="Morata J."/>
            <person name="Symeonidi A."/>
            <person name="Hiss M."/>
            <person name="Muchero W."/>
            <person name="Kamisugi Y."/>
            <person name="Saleh O."/>
            <person name="Blanc G."/>
            <person name="Decker E.L."/>
            <person name="van Gessel N."/>
            <person name="Grimwood J."/>
            <person name="Hayes R.D."/>
            <person name="Graham S.W."/>
            <person name="Gunter L.E."/>
            <person name="McDaniel S.F."/>
            <person name="Hoernstein S.N.W."/>
            <person name="Larsson A."/>
            <person name="Li F.W."/>
            <person name="Perroud P.F."/>
            <person name="Phillips J."/>
            <person name="Ranjan P."/>
            <person name="Rokshar D.S."/>
            <person name="Rothfels C.J."/>
            <person name="Schneider L."/>
            <person name="Shu S."/>
            <person name="Stevenson D.W."/>
            <person name="Thummler F."/>
            <person name="Tillich M."/>
            <person name="Villarreal Aguilar J.C."/>
            <person name="Widiez T."/>
            <person name="Wong G.K."/>
            <person name="Wymore A."/>
            <person name="Zhang Y."/>
            <person name="Zimmer A.D."/>
            <person name="Quatrano R.S."/>
            <person name="Mayer K.F.X."/>
            <person name="Goodstein D."/>
            <person name="Casacuberta J.M."/>
            <person name="Vandepoele K."/>
            <person name="Reski R."/>
            <person name="Cuming A.C."/>
            <person name="Tuskan G.A."/>
            <person name="Maumus F."/>
            <person name="Salse J."/>
            <person name="Schmutz J."/>
            <person name="Rensing S.A."/>
        </authorList>
    </citation>
    <scope>NUCLEOTIDE SEQUENCE [LARGE SCALE GENOMIC DNA]</scope>
    <source>
        <strain evidence="2 3">cv. Gransden 2004</strain>
    </source>
</reference>
<evidence type="ECO:0000313" key="3">
    <source>
        <dbReference type="Proteomes" id="UP000006727"/>
    </source>
</evidence>
<evidence type="ECO:0000313" key="2">
    <source>
        <dbReference type="EnsemblPlants" id="PAC:32917697.CDS.1"/>
    </source>
</evidence>
<name>A0A2K1ICF4_PHYPA</name>
<evidence type="ECO:0000313" key="1">
    <source>
        <dbReference type="EMBL" id="PNR26936.1"/>
    </source>
</evidence>
<dbReference type="EMBL" id="ABEU02000026">
    <property type="protein sequence ID" value="PNR26936.1"/>
    <property type="molecule type" value="Genomic_DNA"/>
</dbReference>
<proteinExistence type="predicted"/>
<protein>
    <submittedName>
        <fullName evidence="1 2">Uncharacterized protein</fullName>
    </submittedName>
</protein>
<dbReference type="EnsemblPlants" id="Pp3c26_8880V3.1">
    <property type="protein sequence ID" value="PAC:32917697.CDS.1"/>
    <property type="gene ID" value="Pp3c26_8880"/>
</dbReference>
<dbReference type="AlphaFoldDB" id="A0A2K1ICF4"/>
<gene>
    <name evidence="1" type="ORF">PHYPA_030417</name>
</gene>
<sequence>MLFKLCNVLISWHNKFQSIIAIYMSEAKYCAYIEVVKEIT</sequence>
<dbReference type="Proteomes" id="UP000006727">
    <property type="component" value="Chromosome 26"/>
</dbReference>
<keyword evidence="3" id="KW-1185">Reference proteome</keyword>
<organism evidence="1">
    <name type="scientific">Physcomitrium patens</name>
    <name type="common">Spreading-leaved earth moss</name>
    <name type="synonym">Physcomitrella patens</name>
    <dbReference type="NCBI Taxonomy" id="3218"/>
    <lineage>
        <taxon>Eukaryota</taxon>
        <taxon>Viridiplantae</taxon>
        <taxon>Streptophyta</taxon>
        <taxon>Embryophyta</taxon>
        <taxon>Bryophyta</taxon>
        <taxon>Bryophytina</taxon>
        <taxon>Bryopsida</taxon>
        <taxon>Funariidae</taxon>
        <taxon>Funariales</taxon>
        <taxon>Funariaceae</taxon>
        <taxon>Physcomitrium</taxon>
    </lineage>
</organism>